<dbReference type="Pfam" id="PF05119">
    <property type="entry name" value="Terminase_4"/>
    <property type="match status" value="1"/>
</dbReference>
<feature type="compositionally biased region" description="Low complexity" evidence="1">
    <location>
        <begin position="190"/>
        <end position="200"/>
    </location>
</feature>
<evidence type="ECO:0000256" key="1">
    <source>
        <dbReference type="SAM" id="MobiDB-lite"/>
    </source>
</evidence>
<name>A0A021VX95_9CELL</name>
<dbReference type="InterPro" id="IPR006448">
    <property type="entry name" value="Phage_term_ssu_P27"/>
</dbReference>
<dbReference type="RefSeq" id="WP_052022334.1">
    <property type="nucleotide sequence ID" value="NZ_AXCW01000022.1"/>
</dbReference>
<gene>
    <name evidence="2" type="ORF">N866_07125</name>
</gene>
<comment type="caution">
    <text evidence="2">The sequence shown here is derived from an EMBL/GenBank/DDBJ whole genome shotgun (WGS) entry which is preliminary data.</text>
</comment>
<dbReference type="EMBL" id="AXCW01000022">
    <property type="protein sequence ID" value="EYR64645.1"/>
    <property type="molecule type" value="Genomic_DNA"/>
</dbReference>
<evidence type="ECO:0008006" key="4">
    <source>
        <dbReference type="Google" id="ProtNLM"/>
    </source>
</evidence>
<dbReference type="AlphaFoldDB" id="A0A021VX95"/>
<sequence length="215" mass="23142">MGRPPKPLEQRERNGRAPGRDSGGRPLPDVVVELPQAAGVPDAPGTLHTAERAAECPFLAADDDADVGGCDLCEQELALAAWRSLWTNGHSWLSLQRDGRILERLCRAYDEEAHLQRALHEDGPWVSGQRGGLVAHPAVTMLRVLQDRITKWEGLCGFNPSDGGRLGVKVGKVGEKSTLEQLLERRASGRRAAGSGSAPRRAQRPAAKKRAAAGD</sequence>
<reference evidence="2 3" key="1">
    <citation type="submission" date="2014-01" db="EMBL/GenBank/DDBJ databases">
        <title>Actinotalea ferrariae CF5-4.</title>
        <authorList>
            <person name="Chen F."/>
            <person name="Li Y."/>
            <person name="Wang G."/>
        </authorList>
    </citation>
    <scope>NUCLEOTIDE SEQUENCE [LARGE SCALE GENOMIC DNA]</scope>
    <source>
        <strain evidence="2 3">CF5-4</strain>
    </source>
</reference>
<organism evidence="2 3">
    <name type="scientific">Actinotalea ferrariae CF5-4</name>
    <dbReference type="NCBI Taxonomy" id="948458"/>
    <lineage>
        <taxon>Bacteria</taxon>
        <taxon>Bacillati</taxon>
        <taxon>Actinomycetota</taxon>
        <taxon>Actinomycetes</taxon>
        <taxon>Micrococcales</taxon>
        <taxon>Cellulomonadaceae</taxon>
        <taxon>Actinotalea</taxon>
    </lineage>
</organism>
<feature type="compositionally biased region" description="Basic and acidic residues" evidence="1">
    <location>
        <begin position="1"/>
        <end position="23"/>
    </location>
</feature>
<proteinExistence type="predicted"/>
<evidence type="ECO:0000313" key="3">
    <source>
        <dbReference type="Proteomes" id="UP000019753"/>
    </source>
</evidence>
<dbReference type="Proteomes" id="UP000019753">
    <property type="component" value="Unassembled WGS sequence"/>
</dbReference>
<feature type="region of interest" description="Disordered" evidence="1">
    <location>
        <begin position="1"/>
        <end position="29"/>
    </location>
</feature>
<evidence type="ECO:0000313" key="2">
    <source>
        <dbReference type="EMBL" id="EYR64645.1"/>
    </source>
</evidence>
<keyword evidence="3" id="KW-1185">Reference proteome</keyword>
<feature type="compositionally biased region" description="Basic residues" evidence="1">
    <location>
        <begin position="201"/>
        <end position="215"/>
    </location>
</feature>
<accession>A0A021VX95</accession>
<dbReference type="OrthoDB" id="5184675at2"/>
<protein>
    <recommendedName>
        <fullName evidence="4">Terminase</fullName>
    </recommendedName>
</protein>
<feature type="region of interest" description="Disordered" evidence="1">
    <location>
        <begin position="185"/>
        <end position="215"/>
    </location>
</feature>